<evidence type="ECO:0008006" key="11">
    <source>
        <dbReference type="Google" id="ProtNLM"/>
    </source>
</evidence>
<comment type="subcellular location">
    <subcellularLocation>
        <location evidence="1">Cell membrane</location>
        <topology evidence="1">Multi-pass membrane protein</topology>
    </subcellularLocation>
</comment>
<evidence type="ECO:0000313" key="7">
    <source>
        <dbReference type="EMBL" id="KIO46683.1"/>
    </source>
</evidence>
<feature type="transmembrane region" description="Helical" evidence="6">
    <location>
        <begin position="121"/>
        <end position="139"/>
    </location>
</feature>
<dbReference type="EMBL" id="JPIU01000025">
    <property type="protein sequence ID" value="KIO46683.1"/>
    <property type="molecule type" value="Genomic_DNA"/>
</dbReference>
<dbReference type="Pfam" id="PF13440">
    <property type="entry name" value="Polysacc_synt_3"/>
    <property type="match status" value="1"/>
</dbReference>
<dbReference type="RefSeq" id="WP_041502349.1">
    <property type="nucleotide sequence ID" value="NZ_JPIT01000008.1"/>
</dbReference>
<protein>
    <recommendedName>
        <fullName evidence="11">Polysaccharide biosynthesis protein</fullName>
    </recommendedName>
</protein>
<evidence type="ECO:0000256" key="2">
    <source>
        <dbReference type="ARBA" id="ARBA00022475"/>
    </source>
</evidence>
<dbReference type="Proteomes" id="UP000031937">
    <property type="component" value="Unassembled WGS sequence"/>
</dbReference>
<dbReference type="GO" id="GO:0005886">
    <property type="term" value="C:plasma membrane"/>
    <property type="evidence" value="ECO:0007669"/>
    <property type="project" value="UniProtKB-SubCell"/>
</dbReference>
<evidence type="ECO:0000256" key="1">
    <source>
        <dbReference type="ARBA" id="ARBA00004651"/>
    </source>
</evidence>
<accession>A0A0C3MJ28</accession>
<organism evidence="7 10">
    <name type="scientific">Sanguibacteroides justesenii</name>
    <dbReference type="NCBI Taxonomy" id="1547597"/>
    <lineage>
        <taxon>Bacteria</taxon>
        <taxon>Pseudomonadati</taxon>
        <taxon>Bacteroidota</taxon>
        <taxon>Bacteroidia</taxon>
        <taxon>Bacteroidales</taxon>
        <taxon>Porphyromonadaceae</taxon>
        <taxon>Sanguibacteroides</taxon>
    </lineage>
</organism>
<name>A0A0C3MJ28_9PORP</name>
<dbReference type="InterPro" id="IPR050833">
    <property type="entry name" value="Poly_Biosynth_Transport"/>
</dbReference>
<dbReference type="EMBL" id="JPIT01000008">
    <property type="protein sequence ID" value="KIO46936.1"/>
    <property type="molecule type" value="Genomic_DNA"/>
</dbReference>
<evidence type="ECO:0000256" key="4">
    <source>
        <dbReference type="ARBA" id="ARBA00022989"/>
    </source>
</evidence>
<feature type="transmembrane region" description="Helical" evidence="6">
    <location>
        <begin position="298"/>
        <end position="322"/>
    </location>
</feature>
<evidence type="ECO:0000313" key="9">
    <source>
        <dbReference type="Proteomes" id="UP000031937"/>
    </source>
</evidence>
<proteinExistence type="predicted"/>
<keyword evidence="3 6" id="KW-0812">Transmembrane</keyword>
<feature type="transmembrane region" description="Helical" evidence="6">
    <location>
        <begin position="374"/>
        <end position="390"/>
    </location>
</feature>
<evidence type="ECO:0000256" key="5">
    <source>
        <dbReference type="ARBA" id="ARBA00023136"/>
    </source>
</evidence>
<feature type="transmembrane region" description="Helical" evidence="6">
    <location>
        <begin position="48"/>
        <end position="71"/>
    </location>
</feature>
<dbReference type="Proteomes" id="UP000031980">
    <property type="component" value="Unassembled WGS sequence"/>
</dbReference>
<keyword evidence="10" id="KW-1185">Reference proteome</keyword>
<reference evidence="7 10" key="1">
    <citation type="submission" date="2014-07" db="EMBL/GenBank/DDBJ databases">
        <title>Porphyromonadaceae bacterium OUH 308042 = ATCC BAA-2681 = DSM 28342 draft genome.</title>
        <authorList>
            <person name="Sydenham T.V."/>
            <person name="Hasman H."/>
            <person name="Justensen U.S."/>
        </authorList>
    </citation>
    <scope>NUCLEOTIDE SEQUENCE [LARGE SCALE GENOMIC DNA]</scope>
    <source>
        <strain evidence="7 10">OUH 308042</strain>
    </source>
</reference>
<feature type="transmembrane region" description="Helical" evidence="6">
    <location>
        <begin position="257"/>
        <end position="277"/>
    </location>
</feature>
<comment type="caution">
    <text evidence="7">The sequence shown here is derived from an EMBL/GenBank/DDBJ whole genome shotgun (WGS) entry which is preliminary data.</text>
</comment>
<feature type="transmembrane region" description="Helical" evidence="6">
    <location>
        <begin position="342"/>
        <end position="362"/>
    </location>
</feature>
<keyword evidence="5 6" id="KW-0472">Membrane</keyword>
<evidence type="ECO:0000313" key="10">
    <source>
        <dbReference type="Proteomes" id="UP000031980"/>
    </source>
</evidence>
<evidence type="ECO:0000313" key="8">
    <source>
        <dbReference type="EMBL" id="KIO46936.1"/>
    </source>
</evidence>
<sequence length="424" mass="48083">MAFDFLGFYKNSSFARNALTLTIGTTIAQFLPLLIYPVLARIYSPEQFGILASLTSLISILTVISTGKYEFAILVAKDDKDAANITCLSLVISALFLLFILLPLFFFRDEVGRLCGNNSEYWILICPFAAFFINIFNCYNEWCVRKKYYFNLSINKITNSVSVTLGKLLFGFTKFQNSGLIIGDIIGRIITALCCVFRVLNKDWDIFKKVTYKGIKTMALKFIEFPKYTMPAQLLNTIGGSVPILILGAYYNNTDVGYFSMAITILSVPISVISISIRDTFRQKANETYLEQGNFRGLFVKLFKILFVLTLMASLTVIYFLPDLFAFVLGKPWSVAGKYAQILLPMIAIDFIAISLSGVLIITNKLKQNLIWQLYYTFASIAPLIIAYLWDCNIYYALILFSAFRASAYIYLLFLSFYYSKGEK</sequence>
<evidence type="ECO:0000256" key="6">
    <source>
        <dbReference type="SAM" id="Phobius"/>
    </source>
</evidence>
<reference evidence="8 9" key="2">
    <citation type="submission" date="2014-07" db="EMBL/GenBank/DDBJ databases">
        <title>Porphyromonadaceae bacterium OUH 334697 = ATCC BAA-2682 = DSM 28341 draft genome.</title>
        <authorList>
            <person name="Sydenham T.V."/>
            <person name="Hasman H."/>
            <person name="Justesen U.S."/>
        </authorList>
    </citation>
    <scope>NUCLEOTIDE SEQUENCE [LARGE SCALE GENOMIC DNA]</scope>
    <source>
        <strain evidence="8 9">OUH 334697</strain>
    </source>
</reference>
<gene>
    <name evidence="7" type="ORF">BA92_02125</name>
    <name evidence="8" type="ORF">IE90_02645</name>
</gene>
<feature type="transmembrane region" description="Helical" evidence="6">
    <location>
        <begin position="234"/>
        <end position="251"/>
    </location>
</feature>
<keyword evidence="4 6" id="KW-1133">Transmembrane helix</keyword>
<evidence type="ECO:0000256" key="3">
    <source>
        <dbReference type="ARBA" id="ARBA00022692"/>
    </source>
</evidence>
<dbReference type="AlphaFoldDB" id="A0A0C3MJ28"/>
<feature type="transmembrane region" description="Helical" evidence="6">
    <location>
        <begin position="83"/>
        <end position="106"/>
    </location>
</feature>
<feature type="transmembrane region" description="Helical" evidence="6">
    <location>
        <begin position="18"/>
        <end position="36"/>
    </location>
</feature>
<dbReference type="PANTHER" id="PTHR30250">
    <property type="entry name" value="PST FAMILY PREDICTED COLANIC ACID TRANSPORTER"/>
    <property type="match status" value="1"/>
</dbReference>
<dbReference type="PANTHER" id="PTHR30250:SF11">
    <property type="entry name" value="O-ANTIGEN TRANSPORTER-RELATED"/>
    <property type="match status" value="1"/>
</dbReference>
<feature type="transmembrane region" description="Helical" evidence="6">
    <location>
        <begin position="396"/>
        <end position="419"/>
    </location>
</feature>
<keyword evidence="2" id="KW-1003">Cell membrane</keyword>